<evidence type="ECO:0000313" key="2">
    <source>
        <dbReference type="EMBL" id="WIM79848.1"/>
    </source>
</evidence>
<proteinExistence type="predicted"/>
<dbReference type="RefSeq" id="WP_039080900.1">
    <property type="nucleotide sequence ID" value="NZ_AP035889.1"/>
</dbReference>
<evidence type="ECO:0000313" key="3">
    <source>
        <dbReference type="Proteomes" id="UP000030526"/>
    </source>
</evidence>
<dbReference type="SUPFAM" id="SSF158997">
    <property type="entry name" value="Trm112p-like"/>
    <property type="match status" value="1"/>
</dbReference>
<reference evidence="2 4" key="2">
    <citation type="submission" date="2023-06" db="EMBL/GenBank/DDBJ databases">
        <title>Complete Genome Sequence of Gallibacterium anatis Strain BJF12, Isolated from a chicken with diarrhea.</title>
        <authorList>
            <person name="Guo F."/>
            <person name="Bu W."/>
            <person name="Xu F."/>
            <person name="Wen T."/>
        </authorList>
    </citation>
    <scope>NUCLEOTIDE SEQUENCE [LARGE SCALE GENOMIC DNA]</scope>
    <source>
        <strain evidence="2 4">BJF12</strain>
    </source>
</reference>
<dbReference type="Pfam" id="PF03966">
    <property type="entry name" value="Trm112p"/>
    <property type="match status" value="1"/>
</dbReference>
<keyword evidence="4" id="KW-1185">Reference proteome</keyword>
<dbReference type="PANTHER" id="PTHR33505:SF4">
    <property type="entry name" value="PROTEIN PREY, MITOCHONDRIAL"/>
    <property type="match status" value="1"/>
</dbReference>
<dbReference type="Proteomes" id="UP000030526">
    <property type="component" value="Unassembled WGS sequence"/>
</dbReference>
<protein>
    <submittedName>
        <fullName evidence="2">Trm112 family protein</fullName>
    </submittedName>
</protein>
<sequence length="65" mass="7223">MKQKVISMLACPHCHQPLSLDEQQQRLICENEQLAYPIVNGIPALLPENAVALTQDNQTQAPEEA</sequence>
<gene>
    <name evidence="1" type="ORF">JP32_11455</name>
    <name evidence="2" type="ORF">QP018_00910</name>
</gene>
<name>A0A0A2XEB2_9PAST</name>
<dbReference type="Gene3D" id="2.20.25.10">
    <property type="match status" value="1"/>
</dbReference>
<dbReference type="AlphaFoldDB" id="A0A0A2XEB2"/>
<evidence type="ECO:0000313" key="1">
    <source>
        <dbReference type="EMBL" id="KGQ29362.1"/>
    </source>
</evidence>
<dbReference type="InterPro" id="IPR005651">
    <property type="entry name" value="Trm112-like"/>
</dbReference>
<dbReference type="EMBL" id="JPXS01000073">
    <property type="protein sequence ID" value="KGQ29362.1"/>
    <property type="molecule type" value="Genomic_DNA"/>
</dbReference>
<organism evidence="1 3">
    <name type="scientific">Gallibacterium anatis</name>
    <dbReference type="NCBI Taxonomy" id="750"/>
    <lineage>
        <taxon>Bacteria</taxon>
        <taxon>Pseudomonadati</taxon>
        <taxon>Pseudomonadota</taxon>
        <taxon>Gammaproteobacteria</taxon>
        <taxon>Pasteurellales</taxon>
        <taxon>Pasteurellaceae</taxon>
        <taxon>Gallibacterium</taxon>
    </lineage>
</organism>
<dbReference type="EMBL" id="CP126975">
    <property type="protein sequence ID" value="WIM79848.1"/>
    <property type="molecule type" value="Genomic_DNA"/>
</dbReference>
<reference evidence="1 3" key="1">
    <citation type="submission" date="2014-08" db="EMBL/GenBank/DDBJ databases">
        <title>Chaperone-usher fimbriae in a diverse selection of Gallibacterium genomes.</title>
        <authorList>
            <person name="Kudirkiene E."/>
            <person name="Bager R.J."/>
            <person name="Johnson T.J."/>
            <person name="Bojesen A.M."/>
        </authorList>
    </citation>
    <scope>NUCLEOTIDE SEQUENCE [LARGE SCALE GENOMIC DNA]</scope>
    <source>
        <strain evidence="1 3">20558/3kl.</strain>
    </source>
</reference>
<evidence type="ECO:0000313" key="4">
    <source>
        <dbReference type="Proteomes" id="UP001226750"/>
    </source>
</evidence>
<dbReference type="PANTHER" id="PTHR33505">
    <property type="entry name" value="ZGC:162634"/>
    <property type="match status" value="1"/>
</dbReference>
<dbReference type="GO" id="GO:0005829">
    <property type="term" value="C:cytosol"/>
    <property type="evidence" value="ECO:0007669"/>
    <property type="project" value="TreeGrafter"/>
</dbReference>
<accession>A0A0A2XEB2</accession>
<dbReference type="Proteomes" id="UP001226750">
    <property type="component" value="Chromosome"/>
</dbReference>